<sequence length="181" mass="20661">MFCKIWLYVTFVLIIYFRLICNSETTEVQKLKTLSNFLKNSCQCSSQWQCECCSNIDKDRLNFHQKLCLDWNVASRTWIINVNIRLNDRILYANEFPAWNIPPFCFPISAPLALSGCLQVHSLGHHNFNTLHACGNVTLNVITFNLINWPLGCVDVGTSGIQMVEPDHDVYKAIVESNSGN</sequence>
<dbReference type="VEuPathDB" id="VectorBase:MDOMA2_016734"/>
<organism evidence="3 4">
    <name type="scientific">Musca domestica</name>
    <name type="common">House fly</name>
    <dbReference type="NCBI Taxonomy" id="7370"/>
    <lineage>
        <taxon>Eukaryota</taxon>
        <taxon>Metazoa</taxon>
        <taxon>Ecdysozoa</taxon>
        <taxon>Arthropoda</taxon>
        <taxon>Hexapoda</taxon>
        <taxon>Insecta</taxon>
        <taxon>Pterygota</taxon>
        <taxon>Neoptera</taxon>
        <taxon>Endopterygota</taxon>
        <taxon>Diptera</taxon>
        <taxon>Brachycera</taxon>
        <taxon>Muscomorpha</taxon>
        <taxon>Muscoidea</taxon>
        <taxon>Muscidae</taxon>
        <taxon>Musca</taxon>
    </lineage>
</organism>
<dbReference type="RefSeq" id="XP_019891455.1">
    <property type="nucleotide sequence ID" value="XM_020035896.2"/>
</dbReference>
<name>A0A9J7IDT3_MUSDO</name>
<protein>
    <submittedName>
        <fullName evidence="4">Uncharacterized protein LOC109612122</fullName>
    </submittedName>
</protein>
<keyword evidence="3" id="KW-1185">Reference proteome</keyword>
<dbReference type="GeneID" id="109612122"/>
<dbReference type="AlphaFoldDB" id="A0A9J7IDT3"/>
<evidence type="ECO:0000313" key="3">
    <source>
        <dbReference type="Proteomes" id="UP001652621"/>
    </source>
</evidence>
<reference evidence="4" key="1">
    <citation type="submission" date="2025-08" db="UniProtKB">
        <authorList>
            <consortium name="RefSeq"/>
        </authorList>
    </citation>
    <scope>IDENTIFICATION</scope>
    <source>
        <strain evidence="4">Aabys</strain>
        <tissue evidence="4">Whole body</tissue>
    </source>
</reference>
<dbReference type="OrthoDB" id="5952164at2759"/>
<feature type="domain" description="DUF4773" evidence="2">
    <location>
        <begin position="42"/>
        <end position="160"/>
    </location>
</feature>
<dbReference type="PANTHER" id="PTHR36299:SF2">
    <property type="entry name" value="DUF4773 DOMAIN-CONTAINING PROTEIN"/>
    <property type="match status" value="1"/>
</dbReference>
<dbReference type="Proteomes" id="UP001652621">
    <property type="component" value="Unplaced"/>
</dbReference>
<evidence type="ECO:0000259" key="2">
    <source>
        <dbReference type="Pfam" id="PF15998"/>
    </source>
</evidence>
<accession>A0A9J7IDT3</accession>
<feature type="transmembrane region" description="Helical" evidence="1">
    <location>
        <begin position="6"/>
        <end position="21"/>
    </location>
</feature>
<evidence type="ECO:0000256" key="1">
    <source>
        <dbReference type="SAM" id="Phobius"/>
    </source>
</evidence>
<dbReference type="Pfam" id="PF15998">
    <property type="entry name" value="DUF4773"/>
    <property type="match status" value="1"/>
</dbReference>
<keyword evidence="1" id="KW-0812">Transmembrane</keyword>
<evidence type="ECO:0000313" key="4">
    <source>
        <dbReference type="RefSeq" id="XP_019891455.1"/>
    </source>
</evidence>
<dbReference type="InterPro" id="IPR031941">
    <property type="entry name" value="DUF4773"/>
</dbReference>
<gene>
    <name evidence="4" type="primary">LOC109612122</name>
</gene>
<keyword evidence="1" id="KW-1133">Transmembrane helix</keyword>
<proteinExistence type="predicted"/>
<dbReference type="KEGG" id="mde:109612122"/>
<dbReference type="PANTHER" id="PTHR36299">
    <property type="entry name" value="AGAP008005-PA"/>
    <property type="match status" value="1"/>
</dbReference>
<keyword evidence="1" id="KW-0472">Membrane</keyword>